<dbReference type="Proteomes" id="UP000586918">
    <property type="component" value="Unassembled WGS sequence"/>
</dbReference>
<evidence type="ECO:0000313" key="1">
    <source>
        <dbReference type="EMBL" id="NMH90149.1"/>
    </source>
</evidence>
<gene>
    <name evidence="1" type="ORF">HF519_00755</name>
</gene>
<reference evidence="1 2" key="1">
    <citation type="submission" date="2020-04" db="EMBL/GenBank/DDBJ databases">
        <authorList>
            <person name="Klaysubun C."/>
            <person name="Duangmal K."/>
            <person name="Lipun K."/>
        </authorList>
    </citation>
    <scope>NUCLEOTIDE SEQUENCE [LARGE SCALE GENOMIC DNA]</scope>
    <source>
        <strain evidence="1 2">DSM 45300</strain>
    </source>
</reference>
<dbReference type="SUPFAM" id="SSF48150">
    <property type="entry name" value="DNA-glycosylase"/>
    <property type="match status" value="1"/>
</dbReference>
<keyword evidence="1" id="KW-0378">Hydrolase</keyword>
<evidence type="ECO:0000313" key="2">
    <source>
        <dbReference type="Proteomes" id="UP000586918"/>
    </source>
</evidence>
<comment type="caution">
    <text evidence="1">The sequence shown here is derived from an EMBL/GenBank/DDBJ whole genome shotgun (WGS) entry which is preliminary data.</text>
</comment>
<organism evidence="1 2">
    <name type="scientific">Pseudonocardia bannensis</name>
    <dbReference type="NCBI Taxonomy" id="630973"/>
    <lineage>
        <taxon>Bacteria</taxon>
        <taxon>Bacillati</taxon>
        <taxon>Actinomycetota</taxon>
        <taxon>Actinomycetes</taxon>
        <taxon>Pseudonocardiales</taxon>
        <taxon>Pseudonocardiaceae</taxon>
        <taxon>Pseudonocardia</taxon>
    </lineage>
</organism>
<keyword evidence="1" id="KW-0255">Endonuclease</keyword>
<dbReference type="AlphaFoldDB" id="A0A848DCD8"/>
<name>A0A848DCD8_9PSEU</name>
<keyword evidence="1" id="KW-0540">Nuclease</keyword>
<dbReference type="EMBL" id="JAAXKZ010000001">
    <property type="protein sequence ID" value="NMH90149.1"/>
    <property type="molecule type" value="Genomic_DNA"/>
</dbReference>
<protein>
    <submittedName>
        <fullName evidence="1">Endonuclease</fullName>
    </submittedName>
</protein>
<accession>A0A848DCD8</accession>
<dbReference type="InterPro" id="IPR011257">
    <property type="entry name" value="DNA_glycosylase"/>
</dbReference>
<keyword evidence="2" id="KW-1185">Reference proteome</keyword>
<dbReference type="GO" id="GO:0006281">
    <property type="term" value="P:DNA repair"/>
    <property type="evidence" value="ECO:0007669"/>
    <property type="project" value="InterPro"/>
</dbReference>
<sequence>MADHERLLGALLDRAGTTYASQAGIRLTDTPAPLYRLLVLSVLLSTWIRAAIAVAAARELVDSGMGTPQRMLDASWQERVDALGRAHYVRYDETTATALGEGAELLQTEYRGDLRRLRARGEDDPARIRKLLTAFPRLGPVGADIFCREAQEVWPRLRPALDGKTLDGARRIGLPADADDLAKLIPEHDTARAAAALVRVALDGDLADEVVAAAG</sequence>
<dbReference type="RefSeq" id="WP_169409631.1">
    <property type="nucleotide sequence ID" value="NZ_JAAXKZ010000001.1"/>
</dbReference>
<dbReference type="GO" id="GO:0004519">
    <property type="term" value="F:endonuclease activity"/>
    <property type="evidence" value="ECO:0007669"/>
    <property type="project" value="UniProtKB-KW"/>
</dbReference>
<proteinExistence type="predicted"/>